<comment type="caution">
    <text evidence="4">The sequence shown here is derived from an EMBL/GenBank/DDBJ whole genome shotgun (WGS) entry which is preliminary data.</text>
</comment>
<protein>
    <submittedName>
        <fullName evidence="4">Outer membrane beta-barrel protein</fullName>
    </submittedName>
</protein>
<dbReference type="InterPro" id="IPR011250">
    <property type="entry name" value="OMP/PagP_B-barrel"/>
</dbReference>
<reference evidence="4 5" key="1">
    <citation type="submission" date="2021-03" db="EMBL/GenBank/DDBJ databases">
        <authorList>
            <person name="Kim M.K."/>
        </authorList>
    </citation>
    <scope>NUCLEOTIDE SEQUENCE [LARGE SCALE GENOMIC DNA]</scope>
    <source>
        <strain evidence="4 5">BT442</strain>
    </source>
</reference>
<proteinExistence type="predicted"/>
<evidence type="ECO:0000313" key="4">
    <source>
        <dbReference type="EMBL" id="MBO2009296.1"/>
    </source>
</evidence>
<dbReference type="InterPro" id="IPR027385">
    <property type="entry name" value="Beta-barrel_OMP"/>
</dbReference>
<dbReference type="RefSeq" id="WP_208174912.1">
    <property type="nucleotide sequence ID" value="NZ_JAGETZ010000003.1"/>
</dbReference>
<feature type="chain" id="PRO_5047251119" evidence="2">
    <location>
        <begin position="21"/>
        <end position="200"/>
    </location>
</feature>
<dbReference type="Gene3D" id="2.40.160.20">
    <property type="match status" value="1"/>
</dbReference>
<feature type="domain" description="Outer membrane protein beta-barrel" evidence="3">
    <location>
        <begin position="8"/>
        <end position="189"/>
    </location>
</feature>
<gene>
    <name evidence="4" type="ORF">J4E00_09560</name>
</gene>
<evidence type="ECO:0000313" key="5">
    <source>
        <dbReference type="Proteomes" id="UP000664369"/>
    </source>
</evidence>
<feature type="signal peptide" evidence="2">
    <location>
        <begin position="1"/>
        <end position="20"/>
    </location>
</feature>
<dbReference type="Pfam" id="PF13505">
    <property type="entry name" value="OMP_b-brl"/>
    <property type="match status" value="1"/>
</dbReference>
<sequence length="200" mass="21177">MKTIILTTAAALATSHAALAQEPAPRLTLAIGIANNYRFHSGDSRVSDYYGLGSKVSLTFNDTWLLGFSQLTSVAPGSLLRNAELGLGNARLSEYALTGGNKWHFAPKAYTLGTIQTGFGRLSWRNEAVEGGAGDAHASVLTVGAEAGIGYRLGQHLALEAGASYHRYFNNDRMPVAAKELNNFSAGLSLVGTFGLTKSR</sequence>
<name>A0ABS3QDH4_9BACT</name>
<evidence type="ECO:0000256" key="2">
    <source>
        <dbReference type="SAM" id="SignalP"/>
    </source>
</evidence>
<keyword evidence="1 2" id="KW-0732">Signal</keyword>
<dbReference type="SUPFAM" id="SSF56925">
    <property type="entry name" value="OMPA-like"/>
    <property type="match status" value="1"/>
</dbReference>
<evidence type="ECO:0000256" key="1">
    <source>
        <dbReference type="ARBA" id="ARBA00022729"/>
    </source>
</evidence>
<keyword evidence="5" id="KW-1185">Reference proteome</keyword>
<evidence type="ECO:0000259" key="3">
    <source>
        <dbReference type="Pfam" id="PF13505"/>
    </source>
</evidence>
<accession>A0ABS3QDH4</accession>
<organism evidence="4 5">
    <name type="scientific">Hymenobacter negativus</name>
    <dbReference type="NCBI Taxonomy" id="2795026"/>
    <lineage>
        <taxon>Bacteria</taxon>
        <taxon>Pseudomonadati</taxon>
        <taxon>Bacteroidota</taxon>
        <taxon>Cytophagia</taxon>
        <taxon>Cytophagales</taxon>
        <taxon>Hymenobacteraceae</taxon>
        <taxon>Hymenobacter</taxon>
    </lineage>
</organism>
<dbReference type="EMBL" id="JAGETZ010000003">
    <property type="protein sequence ID" value="MBO2009296.1"/>
    <property type="molecule type" value="Genomic_DNA"/>
</dbReference>
<dbReference type="Proteomes" id="UP000664369">
    <property type="component" value="Unassembled WGS sequence"/>
</dbReference>